<proteinExistence type="predicted"/>
<dbReference type="EMBL" id="JAHQCS010000121">
    <property type="protein sequence ID" value="MBU9713119.1"/>
    <property type="molecule type" value="Genomic_DNA"/>
</dbReference>
<organism evidence="1 2">
    <name type="scientific">Evansella tamaricis</name>
    <dbReference type="NCBI Taxonomy" id="2069301"/>
    <lineage>
        <taxon>Bacteria</taxon>
        <taxon>Bacillati</taxon>
        <taxon>Bacillota</taxon>
        <taxon>Bacilli</taxon>
        <taxon>Bacillales</taxon>
        <taxon>Bacillaceae</taxon>
        <taxon>Evansella</taxon>
    </lineage>
</organism>
<evidence type="ECO:0000313" key="2">
    <source>
        <dbReference type="Proteomes" id="UP000784880"/>
    </source>
</evidence>
<dbReference type="PROSITE" id="PS51257">
    <property type="entry name" value="PROKAR_LIPOPROTEIN"/>
    <property type="match status" value="1"/>
</dbReference>
<gene>
    <name evidence="1" type="ORF">KS419_15410</name>
</gene>
<dbReference type="Proteomes" id="UP000784880">
    <property type="component" value="Unassembled WGS sequence"/>
</dbReference>
<reference evidence="1 2" key="1">
    <citation type="submission" date="2021-06" db="EMBL/GenBank/DDBJ databases">
        <title>Bacillus sp. RD4P76, an endophyte from a halophyte.</title>
        <authorList>
            <person name="Sun J.-Q."/>
        </authorList>
    </citation>
    <scope>NUCLEOTIDE SEQUENCE [LARGE SCALE GENOMIC DNA]</scope>
    <source>
        <strain evidence="1 2">CGMCC 1.15917</strain>
    </source>
</reference>
<keyword evidence="2" id="KW-1185">Reference proteome</keyword>
<evidence type="ECO:0000313" key="1">
    <source>
        <dbReference type="EMBL" id="MBU9713119.1"/>
    </source>
</evidence>
<sequence length="130" mass="14885">MKKLLVTVITFLFVIGCHYGKDTNVTSDMLLAETIIANNRAADIFIFNDHTYERVNNGYHLEDIVHEEIIDKKIGEIVELYSNKDSIKNGMANLLPEGTEIYSTLTSMDDEILLIKVNGQWLEYKIVEMN</sequence>
<protein>
    <submittedName>
        <fullName evidence="1">Uncharacterized protein</fullName>
    </submittedName>
</protein>
<name>A0ABS6JHG6_9BACI</name>
<accession>A0ABS6JHG6</accession>
<comment type="caution">
    <text evidence="1">The sequence shown here is derived from an EMBL/GenBank/DDBJ whole genome shotgun (WGS) entry which is preliminary data.</text>
</comment>
<dbReference type="RefSeq" id="WP_217067289.1">
    <property type="nucleotide sequence ID" value="NZ_JAHQCS010000121.1"/>
</dbReference>